<dbReference type="SUPFAM" id="SSF56672">
    <property type="entry name" value="DNA/RNA polymerases"/>
    <property type="match status" value="1"/>
</dbReference>
<proteinExistence type="inferred from homology"/>
<dbReference type="Pfam" id="PF00078">
    <property type="entry name" value="RVT_1"/>
    <property type="match status" value="1"/>
</dbReference>
<dbReference type="InterPro" id="IPR030931">
    <property type="entry name" value="Group_II_RT_mat"/>
</dbReference>
<protein>
    <submittedName>
        <fullName evidence="3">Group II intron reverse transcriptase/maturase</fullName>
    </submittedName>
</protein>
<dbReference type="AlphaFoldDB" id="A0A1H9GMG9"/>
<dbReference type="PANTHER" id="PTHR34047">
    <property type="entry name" value="NUCLEAR INTRON MATURASE 1, MITOCHONDRIAL-RELATED"/>
    <property type="match status" value="1"/>
</dbReference>
<dbReference type="InterPro" id="IPR000477">
    <property type="entry name" value="RT_dom"/>
</dbReference>
<dbReference type="EMBL" id="FOFO01000041">
    <property type="protein sequence ID" value="SEQ51260.1"/>
    <property type="molecule type" value="Genomic_DNA"/>
</dbReference>
<name>A0A1H9GMG9_9GAMM</name>
<keyword evidence="3" id="KW-0695">RNA-directed DNA polymerase</keyword>
<dbReference type="InterPro" id="IPR051083">
    <property type="entry name" value="GrpII_Intron_Splice-Mob/Def"/>
</dbReference>
<evidence type="ECO:0000313" key="3">
    <source>
        <dbReference type="EMBL" id="SEQ51260.1"/>
    </source>
</evidence>
<feature type="domain" description="Reverse transcriptase" evidence="2">
    <location>
        <begin position="75"/>
        <end position="326"/>
    </location>
</feature>
<dbReference type="STRING" id="867345.SAMN05421693_1414"/>
<evidence type="ECO:0000259" key="2">
    <source>
        <dbReference type="PROSITE" id="PS50878"/>
    </source>
</evidence>
<gene>
    <name evidence="3" type="ORF">SAMN05421693_1414</name>
</gene>
<dbReference type="NCBIfam" id="TIGR04416">
    <property type="entry name" value="group_II_RT_mat"/>
    <property type="match status" value="1"/>
</dbReference>
<dbReference type="CDD" id="cd01651">
    <property type="entry name" value="RT_G2_intron"/>
    <property type="match status" value="1"/>
</dbReference>
<dbReference type="RefSeq" id="WP_090209516.1">
    <property type="nucleotide sequence ID" value="NZ_FOFO01000041.1"/>
</dbReference>
<comment type="similarity">
    <text evidence="1">Belongs to the bacterial reverse transcriptase family.</text>
</comment>
<keyword evidence="3" id="KW-0548">Nucleotidyltransferase</keyword>
<dbReference type="GO" id="GO:0003964">
    <property type="term" value="F:RNA-directed DNA polymerase activity"/>
    <property type="evidence" value="ECO:0007669"/>
    <property type="project" value="UniProtKB-KW"/>
</dbReference>
<accession>A0A1H9GMG9</accession>
<evidence type="ECO:0000256" key="1">
    <source>
        <dbReference type="ARBA" id="ARBA00034120"/>
    </source>
</evidence>
<sequence>MTRALDRETISTRQQAIAELARKAPETALLTLAHHIDLRWLEEAYRRTRKDGAVGVDGVTAEAYEQRLHENLSDLLERFKSGRYRAPPVRRVHIPKAGTKDKTRPIGIPTLEDKVLQRAVLMVLEPVYEQDFLGCSYGFRPGRSAHQAVEALWQGLMGIGGGWVIDLDIRSFFDTMERSHLNAFLDQRVRDGVVRRALGKWMQAGVMEDGVLSRPERGSPQGGVISPLLSNIYLHEVLDRWFEREVKPRLRGRAFMARFADDAVLTFEREDDARRVMEVLPKRFQRFGLTLHPEKTRLLDFRRPSRAGKGCGTQRDRSFDLLGFTHYWGRSRKGRWVVQRKTARDRFRRAMRQIGQWCRFNRHLPLAEQQRALSRKLRGHDAYYGITGNARALSRFRFATYRSWHKWLNRRSHATRLDWSTFNRLLKRYPLPPVRVVHSIYVT</sequence>
<keyword evidence="3" id="KW-0808">Transferase</keyword>
<keyword evidence="4" id="KW-1185">Reference proteome</keyword>
<reference evidence="3 4" key="1">
    <citation type="submission" date="2016-10" db="EMBL/GenBank/DDBJ databases">
        <authorList>
            <person name="de Groot N.N."/>
        </authorList>
    </citation>
    <scope>NUCLEOTIDE SEQUENCE [LARGE SCALE GENOMIC DNA]</scope>
    <source>
        <strain evidence="3 4">B7-7</strain>
    </source>
</reference>
<dbReference type="Proteomes" id="UP000199496">
    <property type="component" value="Unassembled WGS sequence"/>
</dbReference>
<dbReference type="PANTHER" id="PTHR34047:SF8">
    <property type="entry name" value="PROTEIN YKFC"/>
    <property type="match status" value="1"/>
</dbReference>
<dbReference type="OrthoDB" id="9793236at2"/>
<organism evidence="3 4">
    <name type="scientific">Ectothiorhodospira magna</name>
    <dbReference type="NCBI Taxonomy" id="867345"/>
    <lineage>
        <taxon>Bacteria</taxon>
        <taxon>Pseudomonadati</taxon>
        <taxon>Pseudomonadota</taxon>
        <taxon>Gammaproteobacteria</taxon>
        <taxon>Chromatiales</taxon>
        <taxon>Ectothiorhodospiraceae</taxon>
        <taxon>Ectothiorhodospira</taxon>
    </lineage>
</organism>
<evidence type="ECO:0000313" key="4">
    <source>
        <dbReference type="Proteomes" id="UP000199496"/>
    </source>
</evidence>
<dbReference type="InterPro" id="IPR043502">
    <property type="entry name" value="DNA/RNA_pol_sf"/>
</dbReference>
<dbReference type="PROSITE" id="PS50878">
    <property type="entry name" value="RT_POL"/>
    <property type="match status" value="1"/>
</dbReference>